<name>A0ABV2G530_9FIRM</name>
<accession>A0ABV2G530</accession>
<dbReference type="GeneID" id="93166237"/>
<dbReference type="PANTHER" id="PTHR43549">
    <property type="entry name" value="MULTIDRUG RESISTANCE PROTEIN YPNP-RELATED"/>
    <property type="match status" value="1"/>
</dbReference>
<feature type="transmembrane region" description="Helical" evidence="7">
    <location>
        <begin position="318"/>
        <end position="342"/>
    </location>
</feature>
<keyword evidence="6 7" id="KW-0472">Membrane</keyword>
<keyword evidence="2" id="KW-0813">Transport</keyword>
<feature type="transmembrane region" description="Helical" evidence="7">
    <location>
        <begin position="197"/>
        <end position="217"/>
    </location>
</feature>
<keyword evidence="5 7" id="KW-1133">Transmembrane helix</keyword>
<feature type="transmembrane region" description="Helical" evidence="7">
    <location>
        <begin position="416"/>
        <end position="440"/>
    </location>
</feature>
<feature type="transmembrane region" description="Helical" evidence="7">
    <location>
        <begin position="362"/>
        <end position="382"/>
    </location>
</feature>
<dbReference type="NCBIfam" id="TIGR00797">
    <property type="entry name" value="matE"/>
    <property type="match status" value="1"/>
</dbReference>
<dbReference type="PIRSF" id="PIRSF006603">
    <property type="entry name" value="DinF"/>
    <property type="match status" value="1"/>
</dbReference>
<reference evidence="8 9" key="1">
    <citation type="submission" date="2024-06" db="EMBL/GenBank/DDBJ databases">
        <title>Genomic Encyclopedia of Type Strains, Phase IV (KMG-IV): sequencing the most valuable type-strain genomes for metagenomic binning, comparative biology and taxonomic classification.</title>
        <authorList>
            <person name="Goeker M."/>
        </authorList>
    </citation>
    <scope>NUCLEOTIDE SEQUENCE [LARGE SCALE GENOMIC DNA]</scope>
    <source>
        <strain evidence="8 9">DSM 19261</strain>
    </source>
</reference>
<dbReference type="EMBL" id="JBEPLZ010000029">
    <property type="protein sequence ID" value="MET3573364.1"/>
    <property type="molecule type" value="Genomic_DNA"/>
</dbReference>
<sequence>MKGIISMKNLTSGNIQRQLVSLALPLIMGNILQQFYNTIDALVVGRYAGPAAFAAIGVSGTVMNLFVFVINGFCTGISIILAQFYGCGDQRSFRREYFTSLVSGAAFTAALSLSGILLLSPILRMIRTPGEVAVLARTYLMVIFGGLAATFLYNFCSAVLRAAGDTKAALLFLAIAVCSNLALDLLFVAVLGTGIPGAAWATILSQGISVVLCLLYIKCKAPGLMFCREDAAVDPSLLKRTWAYCSVTAIHQSSVYIGKMLVQGSVNTLGTDVIAAYTAAGRIEGFANSFGDSGSASVSVFIAQNIGNRDKGRARKGFLTGVSMLSGMGVLCSLIMYLTASLAMSFMLGTGQGTAFSEGTGYLKVISCFYVLCFIGNGLVGYFEGNGRVTVPIIGATMHITLRVILSWLFVRSAGLNAVALATGIGWLLAVSLWWVVYLVSPGPARR</sequence>
<protein>
    <submittedName>
        <fullName evidence="8">MATE family efflux protein</fullName>
    </submittedName>
</protein>
<dbReference type="PANTHER" id="PTHR43549:SF3">
    <property type="entry name" value="MULTIDRUG RESISTANCE PROTEIN YPNP-RELATED"/>
    <property type="match status" value="1"/>
</dbReference>
<comment type="caution">
    <text evidence="8">The sequence shown here is derived from an EMBL/GenBank/DDBJ whole genome shotgun (WGS) entry which is preliminary data.</text>
</comment>
<gene>
    <name evidence="8" type="ORF">ABID13_005026</name>
</gene>
<evidence type="ECO:0000256" key="7">
    <source>
        <dbReference type="SAM" id="Phobius"/>
    </source>
</evidence>
<dbReference type="InterPro" id="IPR002528">
    <property type="entry name" value="MATE_fam"/>
</dbReference>
<keyword evidence="3" id="KW-1003">Cell membrane</keyword>
<feature type="transmembrane region" description="Helical" evidence="7">
    <location>
        <begin position="389"/>
        <end position="410"/>
    </location>
</feature>
<evidence type="ECO:0000256" key="2">
    <source>
        <dbReference type="ARBA" id="ARBA00022448"/>
    </source>
</evidence>
<dbReference type="Proteomes" id="UP001549200">
    <property type="component" value="Unassembled WGS sequence"/>
</dbReference>
<evidence type="ECO:0000256" key="4">
    <source>
        <dbReference type="ARBA" id="ARBA00022692"/>
    </source>
</evidence>
<feature type="transmembrane region" description="Helical" evidence="7">
    <location>
        <begin position="56"/>
        <end position="85"/>
    </location>
</feature>
<organism evidence="8 9">
    <name type="scientific">Enterocloster citroniae</name>
    <dbReference type="NCBI Taxonomy" id="358743"/>
    <lineage>
        <taxon>Bacteria</taxon>
        <taxon>Bacillati</taxon>
        <taxon>Bacillota</taxon>
        <taxon>Clostridia</taxon>
        <taxon>Lachnospirales</taxon>
        <taxon>Lachnospiraceae</taxon>
        <taxon>Enterocloster</taxon>
    </lineage>
</organism>
<evidence type="ECO:0000313" key="8">
    <source>
        <dbReference type="EMBL" id="MET3573364.1"/>
    </source>
</evidence>
<dbReference type="InterPro" id="IPR048279">
    <property type="entry name" value="MdtK-like"/>
</dbReference>
<evidence type="ECO:0000256" key="5">
    <source>
        <dbReference type="ARBA" id="ARBA00022989"/>
    </source>
</evidence>
<dbReference type="CDD" id="cd13138">
    <property type="entry name" value="MATE_yoeA_like"/>
    <property type="match status" value="1"/>
</dbReference>
<dbReference type="Pfam" id="PF01554">
    <property type="entry name" value="MatE"/>
    <property type="match status" value="2"/>
</dbReference>
<feature type="transmembrane region" description="Helical" evidence="7">
    <location>
        <begin position="97"/>
        <end position="119"/>
    </location>
</feature>
<dbReference type="InterPro" id="IPR052031">
    <property type="entry name" value="Membrane_Transporter-Flippase"/>
</dbReference>
<evidence type="ECO:0000256" key="3">
    <source>
        <dbReference type="ARBA" id="ARBA00022475"/>
    </source>
</evidence>
<keyword evidence="4 7" id="KW-0812">Transmembrane</keyword>
<evidence type="ECO:0000256" key="6">
    <source>
        <dbReference type="ARBA" id="ARBA00023136"/>
    </source>
</evidence>
<dbReference type="RefSeq" id="WP_242849247.1">
    <property type="nucleotide sequence ID" value="NZ_FOZH01000001.1"/>
</dbReference>
<evidence type="ECO:0000256" key="1">
    <source>
        <dbReference type="ARBA" id="ARBA00004651"/>
    </source>
</evidence>
<comment type="subcellular location">
    <subcellularLocation>
        <location evidence="1">Cell membrane</location>
        <topology evidence="1">Multi-pass membrane protein</topology>
    </subcellularLocation>
</comment>
<proteinExistence type="predicted"/>
<keyword evidence="9" id="KW-1185">Reference proteome</keyword>
<feature type="transmembrane region" description="Helical" evidence="7">
    <location>
        <begin position="168"/>
        <end position="191"/>
    </location>
</feature>
<feature type="transmembrane region" description="Helical" evidence="7">
    <location>
        <begin position="139"/>
        <end position="156"/>
    </location>
</feature>
<feature type="transmembrane region" description="Helical" evidence="7">
    <location>
        <begin position="20"/>
        <end position="36"/>
    </location>
</feature>
<evidence type="ECO:0000313" key="9">
    <source>
        <dbReference type="Proteomes" id="UP001549200"/>
    </source>
</evidence>